<dbReference type="Gene3D" id="3.30.450.90">
    <property type="match status" value="1"/>
</dbReference>
<comment type="similarity">
    <text evidence="1">Belongs to the GSP E family.</text>
</comment>
<keyword evidence="6" id="KW-1185">Reference proteome</keyword>
<dbReference type="SUPFAM" id="SSF160246">
    <property type="entry name" value="EspE N-terminal domain-like"/>
    <property type="match status" value="1"/>
</dbReference>
<dbReference type="CDD" id="cd01129">
    <property type="entry name" value="PulE-GspE-like"/>
    <property type="match status" value="1"/>
</dbReference>
<evidence type="ECO:0000313" key="6">
    <source>
        <dbReference type="Proteomes" id="UP001596473"/>
    </source>
</evidence>
<dbReference type="EMBL" id="JBHTBQ010000047">
    <property type="protein sequence ID" value="MFC7422277.1"/>
    <property type="molecule type" value="Genomic_DNA"/>
</dbReference>
<dbReference type="Pfam" id="PF05157">
    <property type="entry name" value="MshEN"/>
    <property type="match status" value="1"/>
</dbReference>
<organism evidence="5 6">
    <name type="scientific">Iodobacter arcticus</name>
    <dbReference type="NCBI Taxonomy" id="590593"/>
    <lineage>
        <taxon>Bacteria</taxon>
        <taxon>Pseudomonadati</taxon>
        <taxon>Pseudomonadota</taxon>
        <taxon>Betaproteobacteria</taxon>
        <taxon>Neisseriales</taxon>
        <taxon>Chitinibacteraceae</taxon>
        <taxon>Iodobacter</taxon>
    </lineage>
</organism>
<dbReference type="RefSeq" id="WP_380190282.1">
    <property type="nucleotide sequence ID" value="NZ_JBHTBQ010000047.1"/>
</dbReference>
<dbReference type="Pfam" id="PF00437">
    <property type="entry name" value="T2SSE"/>
    <property type="match status" value="1"/>
</dbReference>
<feature type="domain" description="Bacterial type II secretion system protein E" evidence="4">
    <location>
        <begin position="383"/>
        <end position="397"/>
    </location>
</feature>
<gene>
    <name evidence="5" type="ORF">ACFQNF_20665</name>
</gene>
<name>A0ABW2R2Z8_9NEIS</name>
<dbReference type="SUPFAM" id="SSF52540">
    <property type="entry name" value="P-loop containing nucleoside triphosphate hydrolases"/>
    <property type="match status" value="1"/>
</dbReference>
<dbReference type="PANTHER" id="PTHR30258:SF1">
    <property type="entry name" value="PROTEIN TRANSPORT PROTEIN HOFB HOMOLOG"/>
    <property type="match status" value="1"/>
</dbReference>
<dbReference type="Gene3D" id="3.40.50.300">
    <property type="entry name" value="P-loop containing nucleotide triphosphate hydrolases"/>
    <property type="match status" value="1"/>
</dbReference>
<dbReference type="PANTHER" id="PTHR30258">
    <property type="entry name" value="TYPE II SECRETION SYSTEM PROTEIN GSPE-RELATED"/>
    <property type="match status" value="1"/>
</dbReference>
<evidence type="ECO:0000256" key="3">
    <source>
        <dbReference type="ARBA" id="ARBA00022840"/>
    </source>
</evidence>
<proteinExistence type="inferred from homology"/>
<dbReference type="Proteomes" id="UP001596473">
    <property type="component" value="Unassembled WGS sequence"/>
</dbReference>
<keyword evidence="3" id="KW-0067">ATP-binding</keyword>
<accession>A0ABW2R2Z8</accession>
<evidence type="ECO:0000313" key="5">
    <source>
        <dbReference type="EMBL" id="MFC7422277.1"/>
    </source>
</evidence>
<dbReference type="InterPro" id="IPR037257">
    <property type="entry name" value="T2SS_E_N_sf"/>
</dbReference>
<keyword evidence="2" id="KW-0547">Nucleotide-binding</keyword>
<evidence type="ECO:0000256" key="2">
    <source>
        <dbReference type="ARBA" id="ARBA00022741"/>
    </source>
</evidence>
<dbReference type="PROSITE" id="PS00662">
    <property type="entry name" value="T2SP_E"/>
    <property type="match status" value="1"/>
</dbReference>
<reference evidence="6" key="1">
    <citation type="journal article" date="2019" name="Int. J. Syst. Evol. Microbiol.">
        <title>The Global Catalogue of Microorganisms (GCM) 10K type strain sequencing project: providing services to taxonomists for standard genome sequencing and annotation.</title>
        <authorList>
            <consortium name="The Broad Institute Genomics Platform"/>
            <consortium name="The Broad Institute Genome Sequencing Center for Infectious Disease"/>
            <person name="Wu L."/>
            <person name="Ma J."/>
        </authorList>
    </citation>
    <scope>NUCLEOTIDE SEQUENCE [LARGE SCALE GENOMIC DNA]</scope>
    <source>
        <strain evidence="6">CCUG 62945</strain>
    </source>
</reference>
<dbReference type="InterPro" id="IPR007831">
    <property type="entry name" value="T2SS_GspE_N"/>
</dbReference>
<evidence type="ECO:0000256" key="1">
    <source>
        <dbReference type="ARBA" id="ARBA00006611"/>
    </source>
</evidence>
<protein>
    <submittedName>
        <fullName evidence="5">GspE/PulE family protein</fullName>
    </submittedName>
</protein>
<dbReference type="InterPro" id="IPR027417">
    <property type="entry name" value="P-loop_NTPase"/>
</dbReference>
<sequence>MTDATYMPAMTEAITISSPKLSLELIQTLRQDQAPLAPRLQQALSLSDADYGEQLSRFLGLPFLSLDAISALSPRYDLLPYGEAVARQCLLLDGTDGLCVVLADPFDAALRNWLRQRLSVSYKTAFAHHQALRTYLEQFETSHRAMDQLGVGEQSEVNQDGIVEISLATLAADKKPVVKLVNSTLYDALKAKASDVHMESTPNGLTIKYRIDGVLLHIGGANGLETAEQVISRIKVLADLDISERRVPQDGRFKARINGREVDFRVSIMPSIYGEDAVLRVLDKQNGGDTFKQLRLDILGFDDGTMARIRSLAREPYGLLLVTGPTGSGKSTTLYATLSEINTGEEKIITIEDPVEYQLPGVLQIPVNDKKGLSFARGLRSVLRHDPDKILVGEIRDGETANIAVQAALTGHLVLTSVHANNVFSVLDRFIHMGVEPNSFVDALIGVVAQRLIRKVCLHCVVDDEPDEELLATSGLNSEIVKGWRFRKGVGCKACRNTGYQGRKAIAEVLRLNDELKQAIASRAPAVELKQLAARFGFLSMRQQALAVVASGETTLQEINRVTFVD</sequence>
<comment type="caution">
    <text evidence="5">The sequence shown here is derived from an EMBL/GenBank/DDBJ whole genome shotgun (WGS) entry which is preliminary data.</text>
</comment>
<evidence type="ECO:0000259" key="4">
    <source>
        <dbReference type="PROSITE" id="PS00662"/>
    </source>
</evidence>
<dbReference type="InterPro" id="IPR001482">
    <property type="entry name" value="T2SS/T4SS_dom"/>
</dbReference>